<dbReference type="Gene3D" id="2.130.10.10">
    <property type="entry name" value="YVTN repeat-like/Quinoprotein amine dehydrogenase"/>
    <property type="match status" value="1"/>
</dbReference>
<accession>A0A7R8WUT1</accession>
<keyword evidence="2" id="KW-0677">Repeat</keyword>
<organism evidence="3">
    <name type="scientific">Cyprideis torosa</name>
    <dbReference type="NCBI Taxonomy" id="163714"/>
    <lineage>
        <taxon>Eukaryota</taxon>
        <taxon>Metazoa</taxon>
        <taxon>Ecdysozoa</taxon>
        <taxon>Arthropoda</taxon>
        <taxon>Crustacea</taxon>
        <taxon>Oligostraca</taxon>
        <taxon>Ostracoda</taxon>
        <taxon>Podocopa</taxon>
        <taxon>Podocopida</taxon>
        <taxon>Cytherocopina</taxon>
        <taxon>Cytheroidea</taxon>
        <taxon>Cytherideidae</taxon>
        <taxon>Cyprideis</taxon>
    </lineage>
</organism>
<proteinExistence type="predicted"/>
<dbReference type="EMBL" id="OB670273">
    <property type="protein sequence ID" value="CAD7234881.1"/>
    <property type="molecule type" value="Genomic_DNA"/>
</dbReference>
<name>A0A7R8WUT1_9CRUS</name>
<dbReference type="InterPro" id="IPR001680">
    <property type="entry name" value="WD40_rpt"/>
</dbReference>
<dbReference type="PANTHER" id="PTHR10971">
    <property type="entry name" value="MRNA EXPORT FACTOR AND BUB3"/>
    <property type="match status" value="1"/>
</dbReference>
<protein>
    <recommendedName>
        <fullName evidence="4">WD repeat-containing protein 92</fullName>
    </recommendedName>
</protein>
<dbReference type="AlphaFoldDB" id="A0A7R8WUT1"/>
<evidence type="ECO:0000313" key="3">
    <source>
        <dbReference type="EMBL" id="CAD7234881.1"/>
    </source>
</evidence>
<dbReference type="PROSITE" id="PS50082">
    <property type="entry name" value="WD_REPEATS_2"/>
    <property type="match status" value="1"/>
</dbReference>
<dbReference type="Pfam" id="PF00400">
    <property type="entry name" value="WD40"/>
    <property type="match status" value="1"/>
</dbReference>
<evidence type="ECO:0000256" key="2">
    <source>
        <dbReference type="ARBA" id="ARBA00022737"/>
    </source>
</evidence>
<dbReference type="SMART" id="SM00320">
    <property type="entry name" value="WD40"/>
    <property type="match status" value="5"/>
</dbReference>
<gene>
    <name evidence="3" type="ORF">CTOB1V02_LOCUS12697</name>
</gene>
<dbReference type="SUPFAM" id="SSF50978">
    <property type="entry name" value="WD40 repeat-like"/>
    <property type="match status" value="1"/>
</dbReference>
<reference evidence="3" key="1">
    <citation type="submission" date="2020-11" db="EMBL/GenBank/DDBJ databases">
        <authorList>
            <person name="Tran Van P."/>
        </authorList>
    </citation>
    <scope>NUCLEOTIDE SEQUENCE</scope>
</reference>
<dbReference type="OrthoDB" id="10248252at2759"/>
<sequence length="363" mass="40154">MDDLLSKPQMIVHLEHSIPYTVYDTYWIPCSPRLVSLGCHPNGKGALEVLELRGQKLQSLENLFSSSPLKCGSFKSTSQPDRLLVTGDFSGGVKLWDLEAGTAVWDAKRAHEEIVNAVDGLHSSSRSEIYSGSRDGNVKVWDRRIDPLQGPVVVMEPEDGEARRDCWSVTCGHAFSEEDRCIAAGFDNGDLKLFDLRALSLRWETHLKNGICSLEFDRRTIFMNKLVASTLEGKIHVFDCRTVNPDGSFTSLCQSLPGSSPRATVWLARHSPFDREVLMTSGGSNGSLQLWKYVYPAEGRTRKDESTGKEFGVTGELVLLQKAVVASQPVTGFDWHPDKMGLAVASSLDQALRLILVTKLKSI</sequence>
<evidence type="ECO:0000256" key="1">
    <source>
        <dbReference type="ARBA" id="ARBA00022574"/>
    </source>
</evidence>
<keyword evidence="1" id="KW-0853">WD repeat</keyword>
<evidence type="ECO:0008006" key="4">
    <source>
        <dbReference type="Google" id="ProtNLM"/>
    </source>
</evidence>
<dbReference type="InterPro" id="IPR036322">
    <property type="entry name" value="WD40_repeat_dom_sf"/>
</dbReference>
<dbReference type="InterPro" id="IPR015943">
    <property type="entry name" value="WD40/YVTN_repeat-like_dom_sf"/>
</dbReference>